<evidence type="ECO:0000313" key="2">
    <source>
        <dbReference type="Proteomes" id="UP000002640"/>
    </source>
</evidence>
<dbReference type="InParanoid" id="G5ACI1"/>
<dbReference type="GO" id="GO:0016787">
    <property type="term" value="F:hydrolase activity"/>
    <property type="evidence" value="ECO:0007669"/>
    <property type="project" value="InterPro"/>
</dbReference>
<dbReference type="SUPFAM" id="SSF53474">
    <property type="entry name" value="alpha/beta-Hydrolases"/>
    <property type="match status" value="1"/>
</dbReference>
<evidence type="ECO:0000313" key="1">
    <source>
        <dbReference type="EMBL" id="EGZ07055.1"/>
    </source>
</evidence>
<dbReference type="InterPro" id="IPR036770">
    <property type="entry name" value="Ankyrin_rpt-contain_sf"/>
</dbReference>
<sequence>MTIDSAVYNDLQRVVQIYGSSRQWTCRAMDGAAGKGRLGILQRLHAERSEGCTTDALFNAAINGHVEVMEWLIKTFLEVDNSTGNPALAIGTRPGEVVNIAESLRRRYGSSHLKSTNFRHNGRNSGDGDAINEHRFFSIRMIMHRGNPFDAIRVFRAAAANGSTEIVDLLIPESDPASISAAMATAVSRGFHDVLAFVLRRGQSEDPEFCLMKAALEGQLLARSVPGGLVANPACLSASRLPPSLPPGDQLLGGRFVLLLHEPMKWCATTGRQMARSLQAALGNNKSGGGGLVGWSRKTPPAKTIHHTMQVKAPRSQLVKPKAIKPSQHAEKGQARAVEGEPLRRATLRDCQLTPNGNSEEACSSSAVTVHEGHQPPAPVAQDGPAQAVAALHRSVLFELLAILSLLSLLPIPESSRCRALARSFIVSVSMWKLAVTGSLALLASLAQAQIRDGDEICVMSDSNACAVDDLTTSALDSSTVIYPGGDTRCAFDDFSNSSVDFSTNATYFFQVFPAPEQSKKKLMLYFQGGGACIDDLTCSFGLQCMYETFSPNAKPLSTGVLNRSNDENLFNDYNIVHLPYCTGDLHIGSHVETIADSALYSLLNMPECLGHNMTLHQVGYNNTKAVLDWAVENFPNPEEIIISGSSAGALGAQALSALVADTWEVEENNIRYSVFGDSYVGVLPSDYTAGKLISYYGSCDLDLKATAKLWDQCEDNELTVAEMMSYMIEDVPAAQWLFLNSMYDKTQRYFYELVNQGILGYPFTDLISGEDFYSNMTAIIDVYKNISDQVSTFYVNSTQHVYLTVNDYYHNATRSPGGEYLGDFLKDWLVTNSSIDAAASAASLSASGSTAGSSTSSSEESAAASLNGALSLTVAAVVISMLIQ</sequence>
<organism evidence="1 2">
    <name type="scientific">Phytophthora sojae (strain P6497)</name>
    <name type="common">Soybean stem and root rot agent</name>
    <name type="synonym">Phytophthora megasperma f. sp. glycines</name>
    <dbReference type="NCBI Taxonomy" id="1094619"/>
    <lineage>
        <taxon>Eukaryota</taxon>
        <taxon>Sar</taxon>
        <taxon>Stramenopiles</taxon>
        <taxon>Oomycota</taxon>
        <taxon>Peronosporomycetes</taxon>
        <taxon>Peronosporales</taxon>
        <taxon>Peronosporaceae</taxon>
        <taxon>Phytophthora</taxon>
    </lineage>
</organism>
<dbReference type="SMR" id="G5ACI1"/>
<dbReference type="EMBL" id="JH159163">
    <property type="protein sequence ID" value="EGZ07055.1"/>
    <property type="molecule type" value="Genomic_DNA"/>
</dbReference>
<dbReference type="PANTHER" id="PTHR46586">
    <property type="entry name" value="ANKYRIN REPEAT-CONTAINING PROTEIN"/>
    <property type="match status" value="1"/>
</dbReference>
<dbReference type="PANTHER" id="PTHR46586:SF3">
    <property type="entry name" value="ANKYRIN REPEAT-CONTAINING PROTEIN"/>
    <property type="match status" value="1"/>
</dbReference>
<dbReference type="RefSeq" id="XP_009537819.1">
    <property type="nucleotide sequence ID" value="XM_009539524.1"/>
</dbReference>
<name>G5ACI1_PHYSP</name>
<dbReference type="InterPro" id="IPR052050">
    <property type="entry name" value="SecEffector_AnkRepeat"/>
</dbReference>
<dbReference type="Proteomes" id="UP000002640">
    <property type="component" value="Unassembled WGS sequence"/>
</dbReference>
<dbReference type="ESTHER" id="physp-g5aci1">
    <property type="family name" value="Pectinacetylesterase-Notum"/>
</dbReference>
<protein>
    <submittedName>
        <fullName evidence="1">Uncharacterized protein</fullName>
    </submittedName>
</protein>
<dbReference type="Gene3D" id="1.25.40.20">
    <property type="entry name" value="Ankyrin repeat-containing domain"/>
    <property type="match status" value="1"/>
</dbReference>
<gene>
    <name evidence="1" type="ORF">PHYSODRAFT_341213</name>
</gene>
<dbReference type="InterPro" id="IPR004963">
    <property type="entry name" value="PAE/NOTUM"/>
</dbReference>
<dbReference type="KEGG" id="psoj:PHYSODRAFT_341213"/>
<accession>G5ACI1</accession>
<dbReference type="GeneID" id="20648046"/>
<dbReference type="Gene3D" id="3.40.50.1820">
    <property type="entry name" value="alpha/beta hydrolase"/>
    <property type="match status" value="1"/>
</dbReference>
<keyword evidence="2" id="KW-1185">Reference proteome</keyword>
<proteinExistence type="predicted"/>
<dbReference type="AlphaFoldDB" id="G5ACI1"/>
<dbReference type="InterPro" id="IPR029058">
    <property type="entry name" value="AB_hydrolase_fold"/>
</dbReference>
<dbReference type="Pfam" id="PF03283">
    <property type="entry name" value="PAE"/>
    <property type="match status" value="1"/>
</dbReference>
<reference evidence="1 2" key="1">
    <citation type="journal article" date="2006" name="Science">
        <title>Phytophthora genome sequences uncover evolutionary origins and mechanisms of pathogenesis.</title>
        <authorList>
            <person name="Tyler B.M."/>
            <person name="Tripathy S."/>
            <person name="Zhang X."/>
            <person name="Dehal P."/>
            <person name="Jiang R.H."/>
            <person name="Aerts A."/>
            <person name="Arredondo F.D."/>
            <person name="Baxter L."/>
            <person name="Bensasson D."/>
            <person name="Beynon J.L."/>
            <person name="Chapman J."/>
            <person name="Damasceno C.M."/>
            <person name="Dorrance A.E."/>
            <person name="Dou D."/>
            <person name="Dickerman A.W."/>
            <person name="Dubchak I.L."/>
            <person name="Garbelotto M."/>
            <person name="Gijzen M."/>
            <person name="Gordon S.G."/>
            <person name="Govers F."/>
            <person name="Grunwald N.J."/>
            <person name="Huang W."/>
            <person name="Ivors K.L."/>
            <person name="Jones R.W."/>
            <person name="Kamoun S."/>
            <person name="Krampis K."/>
            <person name="Lamour K.H."/>
            <person name="Lee M.K."/>
            <person name="McDonald W.H."/>
            <person name="Medina M."/>
            <person name="Meijer H.J."/>
            <person name="Nordberg E.K."/>
            <person name="Maclean D.J."/>
            <person name="Ospina-Giraldo M.D."/>
            <person name="Morris P.F."/>
            <person name="Phuntumart V."/>
            <person name="Putnam N.H."/>
            <person name="Rash S."/>
            <person name="Rose J.K."/>
            <person name="Sakihama Y."/>
            <person name="Salamov A.A."/>
            <person name="Savidor A."/>
            <person name="Scheuring C.F."/>
            <person name="Smith B.M."/>
            <person name="Sobral B.W."/>
            <person name="Terry A."/>
            <person name="Torto-Alalibo T.A."/>
            <person name="Win J."/>
            <person name="Xu Z."/>
            <person name="Zhang H."/>
            <person name="Grigoriev I.V."/>
            <person name="Rokhsar D.S."/>
            <person name="Boore J.L."/>
        </authorList>
    </citation>
    <scope>NUCLEOTIDE SEQUENCE [LARGE SCALE GENOMIC DNA]</scope>
    <source>
        <strain evidence="1 2">P6497</strain>
    </source>
</reference>